<accession>A0A6J6IQF4</accession>
<dbReference type="EMBL" id="CAEZVF010000160">
    <property type="protein sequence ID" value="CAB4626459.1"/>
    <property type="molecule type" value="Genomic_DNA"/>
</dbReference>
<reference evidence="1" key="1">
    <citation type="submission" date="2020-05" db="EMBL/GenBank/DDBJ databases">
        <authorList>
            <person name="Chiriac C."/>
            <person name="Salcher M."/>
            <person name="Ghai R."/>
            <person name="Kavagutti S V."/>
        </authorList>
    </citation>
    <scope>NUCLEOTIDE SEQUENCE</scope>
</reference>
<dbReference type="AlphaFoldDB" id="A0A6J6IQF4"/>
<organism evidence="1">
    <name type="scientific">freshwater metagenome</name>
    <dbReference type="NCBI Taxonomy" id="449393"/>
    <lineage>
        <taxon>unclassified sequences</taxon>
        <taxon>metagenomes</taxon>
        <taxon>ecological metagenomes</taxon>
    </lineage>
</organism>
<evidence type="ECO:0000313" key="1">
    <source>
        <dbReference type="EMBL" id="CAB4626459.1"/>
    </source>
</evidence>
<name>A0A6J6IQF4_9ZZZZ</name>
<gene>
    <name evidence="1" type="ORF">UFOPK1939_00962</name>
</gene>
<protein>
    <submittedName>
        <fullName evidence="1">Unannotated protein</fullName>
    </submittedName>
</protein>
<proteinExistence type="predicted"/>
<sequence>MRIDETLWASAGIGTTTVQHHSVEPTILNRLHGPLHWRCLKAITSKYRGRVFVWPIIHHQRNVVIATGLDSRFDTTGPKALRCSHTHGATPIPVSPDVSAKPAMRLAF</sequence>